<comment type="cofactor">
    <cofactor evidence="11">
        <name>Zn(2+)</name>
        <dbReference type="ChEBI" id="CHEBI:29105"/>
    </cofactor>
    <text evidence="11">The zinc ions have a structural role.</text>
</comment>
<dbReference type="EMBL" id="GL732589">
    <property type="protein sequence ID" value="EFX73671.1"/>
    <property type="molecule type" value="Genomic_DNA"/>
</dbReference>
<dbReference type="PANTHER" id="PTHR23358">
    <property type="entry name" value="METHYLCYTOSINE DIOXYGENASE TET"/>
    <property type="match status" value="1"/>
</dbReference>
<evidence type="ECO:0000256" key="11">
    <source>
        <dbReference type="RuleBase" id="RU367064"/>
    </source>
</evidence>
<evidence type="ECO:0000256" key="2">
    <source>
        <dbReference type="ARBA" id="ARBA00007502"/>
    </source>
</evidence>
<reference evidence="14 15" key="1">
    <citation type="journal article" date="2011" name="Science">
        <title>The ecoresponsive genome of Daphnia pulex.</title>
        <authorList>
            <person name="Colbourne J.K."/>
            <person name="Pfrender M.E."/>
            <person name="Gilbert D."/>
            <person name="Thomas W.K."/>
            <person name="Tucker A."/>
            <person name="Oakley T.H."/>
            <person name="Tokishita S."/>
            <person name="Aerts A."/>
            <person name="Arnold G.J."/>
            <person name="Basu M.K."/>
            <person name="Bauer D.J."/>
            <person name="Caceres C.E."/>
            <person name="Carmel L."/>
            <person name="Casola C."/>
            <person name="Choi J.H."/>
            <person name="Detter J.C."/>
            <person name="Dong Q."/>
            <person name="Dusheyko S."/>
            <person name="Eads B.D."/>
            <person name="Frohlich T."/>
            <person name="Geiler-Samerotte K.A."/>
            <person name="Gerlach D."/>
            <person name="Hatcher P."/>
            <person name="Jogdeo S."/>
            <person name="Krijgsveld J."/>
            <person name="Kriventseva E.V."/>
            <person name="Kultz D."/>
            <person name="Laforsch C."/>
            <person name="Lindquist E."/>
            <person name="Lopez J."/>
            <person name="Manak J.R."/>
            <person name="Muller J."/>
            <person name="Pangilinan J."/>
            <person name="Patwardhan R.P."/>
            <person name="Pitluck S."/>
            <person name="Pritham E.J."/>
            <person name="Rechtsteiner A."/>
            <person name="Rho M."/>
            <person name="Rogozin I.B."/>
            <person name="Sakarya O."/>
            <person name="Salamov A."/>
            <person name="Schaack S."/>
            <person name="Shapiro H."/>
            <person name="Shiga Y."/>
            <person name="Skalitzky C."/>
            <person name="Smith Z."/>
            <person name="Souvorov A."/>
            <person name="Sung W."/>
            <person name="Tang Z."/>
            <person name="Tsuchiya D."/>
            <person name="Tu H."/>
            <person name="Vos H."/>
            <person name="Wang M."/>
            <person name="Wolf Y.I."/>
            <person name="Yamagata H."/>
            <person name="Yamada T."/>
            <person name="Ye Y."/>
            <person name="Shaw J.R."/>
            <person name="Andrews J."/>
            <person name="Crease T.J."/>
            <person name="Tang H."/>
            <person name="Lucas S.M."/>
            <person name="Robertson H.M."/>
            <person name="Bork P."/>
            <person name="Koonin E.V."/>
            <person name="Zdobnov E.M."/>
            <person name="Grigoriev I.V."/>
            <person name="Lynch M."/>
            <person name="Boore J.L."/>
        </authorList>
    </citation>
    <scope>NUCLEOTIDE SEQUENCE [LARGE SCALE GENOMIC DNA]</scope>
</reference>
<keyword evidence="8 11" id="KW-0408">Iron</keyword>
<evidence type="ECO:0000256" key="5">
    <source>
        <dbReference type="ARBA" id="ARBA00022833"/>
    </source>
</evidence>
<dbReference type="STRING" id="6669.E9H3N0"/>
<dbReference type="HOGENOM" id="CLU_055024_0_0_1"/>
<dbReference type="OMA" id="GSIMIEC"/>
<proteinExistence type="inferred from homology"/>
<dbReference type="InterPro" id="IPR024779">
    <property type="entry name" value="2OGFeDO_JBP1/TET_oxygenase_dom"/>
</dbReference>
<evidence type="ECO:0000256" key="1">
    <source>
        <dbReference type="ARBA" id="ARBA00004286"/>
    </source>
</evidence>
<evidence type="ECO:0000313" key="14">
    <source>
        <dbReference type="EMBL" id="EFX73671.1"/>
    </source>
</evidence>
<sequence length="401" mass="45344">MEQRTGLAGRAIRFEKIIYTGKEGKTAQGCPIAKWIIRRSSLEEKVLCLIKERRGHRCQTTWLIVISVAWEGLALRDSDYLYGELVYRLNAHGVATNRRCATNEDRTCACQGLDPDTCGASFSFGCSWSMFFNGCKFARSKQQTVRKFRLTDESQEADMGDRLQRFATAIAPLYKRIAPDAYANQVQFEGKAVDCRLGLAPGRPFAGVTACFDFCAHSHKDIHDMNNGCTVNLLRHPAPPPAPAKPRVTVQVSDNEENFKDANIGGVAIALTHGSVLFECAKHELHATTALRNPNRRNPTRISLVLYQHRNMNESKHGFHVNEKKMERKRIEQQQQQEAQTTQQQSNHWFNTPTIPPATHSYSYTWPAAASYHPQQQQQQPALPSIHHAFPYQLSHPYNNP</sequence>
<dbReference type="KEGG" id="dpx:DAPPUDRAFT_200491"/>
<dbReference type="PhylomeDB" id="E9H3N0"/>
<keyword evidence="5 11" id="KW-0862">Zinc</keyword>
<comment type="subcellular location">
    <subcellularLocation>
        <location evidence="1">Chromosome</location>
    </subcellularLocation>
</comment>
<dbReference type="Pfam" id="PF12851">
    <property type="entry name" value="Tet_JBP"/>
    <property type="match status" value="1"/>
</dbReference>
<comment type="function">
    <text evidence="11">Dioxygenase that catalyzes the conversion of the modified genomic base 5-methylcytosine (5mC) into 5-hydroxymethylcytosine (5hmC) and plays a key role in epigenetic chromatin reprogramming during embryonic development.</text>
</comment>
<dbReference type="AlphaFoldDB" id="E9H3N0"/>
<dbReference type="PANTHER" id="PTHR23358:SF6">
    <property type="entry name" value="METHYLCYTOSINE DIOXYGENASE TET"/>
    <property type="match status" value="1"/>
</dbReference>
<comment type="cofactor">
    <cofactor evidence="11">
        <name>Fe(2+)</name>
        <dbReference type="ChEBI" id="CHEBI:29033"/>
    </cofactor>
    <text evidence="11">Binds 1 Fe(2+) ion per subunit.</text>
</comment>
<evidence type="ECO:0000256" key="7">
    <source>
        <dbReference type="ARBA" id="ARBA00023002"/>
    </source>
</evidence>
<evidence type="ECO:0000313" key="15">
    <source>
        <dbReference type="Proteomes" id="UP000000305"/>
    </source>
</evidence>
<dbReference type="Proteomes" id="UP000000305">
    <property type="component" value="Unassembled WGS sequence"/>
</dbReference>
<dbReference type="InterPro" id="IPR046942">
    <property type="entry name" value="TET_oxygenase"/>
</dbReference>
<feature type="domain" description="Methylcytosine dioxygenase TET1-3 oxygenase" evidence="13">
    <location>
        <begin position="127"/>
        <end position="310"/>
    </location>
</feature>
<keyword evidence="3" id="KW-0158">Chromosome</keyword>
<protein>
    <recommendedName>
        <fullName evidence="11">Methylcytosine dioxygenase TET</fullName>
        <ecNumber evidence="11">1.14.11.80</ecNumber>
    </recommendedName>
</protein>
<comment type="catalytic activity">
    <reaction evidence="9 11">
        <text>a 5-formyl-2'-deoxycytidine in DNA + 2-oxoglutarate + O2 = a 5-carboxyl-2'-deoxycytidine in DNA + succinate + CO2 + H(+)</text>
        <dbReference type="Rhea" id="RHEA:53832"/>
        <dbReference type="Rhea" id="RHEA-COMP:13656"/>
        <dbReference type="Rhea" id="RHEA-COMP:13657"/>
        <dbReference type="ChEBI" id="CHEBI:15378"/>
        <dbReference type="ChEBI" id="CHEBI:15379"/>
        <dbReference type="ChEBI" id="CHEBI:16526"/>
        <dbReference type="ChEBI" id="CHEBI:16810"/>
        <dbReference type="ChEBI" id="CHEBI:30031"/>
        <dbReference type="ChEBI" id="CHEBI:137731"/>
        <dbReference type="ChEBI" id="CHEBI:137732"/>
        <dbReference type="EC" id="1.14.11.80"/>
    </reaction>
</comment>
<evidence type="ECO:0000256" key="3">
    <source>
        <dbReference type="ARBA" id="ARBA00022454"/>
    </source>
</evidence>
<evidence type="ECO:0000256" key="8">
    <source>
        <dbReference type="ARBA" id="ARBA00023004"/>
    </source>
</evidence>
<comment type="catalytic activity">
    <reaction evidence="10 11">
        <text>a 5-hydroxymethyl-2'-deoxycytidine in DNA + 2-oxoglutarate + O2 = a 5-formyl-2'-deoxycytidine in DNA + succinate + CO2 + H2O</text>
        <dbReference type="Rhea" id="RHEA:53828"/>
        <dbReference type="Rhea" id="RHEA-COMP:13315"/>
        <dbReference type="Rhea" id="RHEA-COMP:13656"/>
        <dbReference type="ChEBI" id="CHEBI:15377"/>
        <dbReference type="ChEBI" id="CHEBI:15379"/>
        <dbReference type="ChEBI" id="CHEBI:16526"/>
        <dbReference type="ChEBI" id="CHEBI:16810"/>
        <dbReference type="ChEBI" id="CHEBI:30031"/>
        <dbReference type="ChEBI" id="CHEBI:136731"/>
        <dbReference type="ChEBI" id="CHEBI:137731"/>
        <dbReference type="EC" id="1.14.11.80"/>
    </reaction>
</comment>
<dbReference type="InterPro" id="IPR040175">
    <property type="entry name" value="TET1/2/3"/>
</dbReference>
<dbReference type="GO" id="GO:0070579">
    <property type="term" value="F:DNA 5-methylcytosine dioxygenase activity"/>
    <property type="evidence" value="ECO:0007669"/>
    <property type="project" value="UniProtKB-UniRule"/>
</dbReference>
<dbReference type="InParanoid" id="E9H3N0"/>
<comment type="similarity">
    <text evidence="2 11">Belongs to the TET family.</text>
</comment>
<dbReference type="GO" id="GO:0005634">
    <property type="term" value="C:nucleus"/>
    <property type="evidence" value="ECO:0007669"/>
    <property type="project" value="UniProtKB-UniRule"/>
</dbReference>
<evidence type="ECO:0000256" key="9">
    <source>
        <dbReference type="ARBA" id="ARBA00047840"/>
    </source>
</evidence>
<keyword evidence="7 11" id="KW-0560">Oxidoreductase</keyword>
<dbReference type="GO" id="GO:0141166">
    <property type="term" value="P:chromosomal 5-methylcytosine DNA demethylation pathway"/>
    <property type="evidence" value="ECO:0007669"/>
    <property type="project" value="UniProtKB-UniRule"/>
</dbReference>
<keyword evidence="15" id="KW-1185">Reference proteome</keyword>
<evidence type="ECO:0000256" key="10">
    <source>
        <dbReference type="ARBA" id="ARBA00049431"/>
    </source>
</evidence>
<feature type="region of interest" description="Disordered" evidence="12">
    <location>
        <begin position="324"/>
        <end position="354"/>
    </location>
</feature>
<dbReference type="OrthoDB" id="8854879at2759"/>
<dbReference type="eggNOG" id="ENOG502QURD">
    <property type="taxonomic scope" value="Eukaryota"/>
</dbReference>
<feature type="compositionally biased region" description="Low complexity" evidence="12">
    <location>
        <begin position="333"/>
        <end position="345"/>
    </location>
</feature>
<evidence type="ECO:0000256" key="4">
    <source>
        <dbReference type="ARBA" id="ARBA00022723"/>
    </source>
</evidence>
<evidence type="ECO:0000259" key="13">
    <source>
        <dbReference type="SMART" id="SM01333"/>
    </source>
</evidence>
<gene>
    <name evidence="14" type="ORF">DAPPUDRAFT_200491</name>
</gene>
<evidence type="ECO:0000256" key="12">
    <source>
        <dbReference type="SAM" id="MobiDB-lite"/>
    </source>
</evidence>
<dbReference type="GO" id="GO:0005694">
    <property type="term" value="C:chromosome"/>
    <property type="evidence" value="ECO:0007669"/>
    <property type="project" value="UniProtKB-SubCell"/>
</dbReference>
<accession>E9H3N0</accession>
<dbReference type="GO" id="GO:0008270">
    <property type="term" value="F:zinc ion binding"/>
    <property type="evidence" value="ECO:0007669"/>
    <property type="project" value="UniProtKB-UniRule"/>
</dbReference>
<name>E9H3N0_DAPPU</name>
<organism evidence="14 15">
    <name type="scientific">Daphnia pulex</name>
    <name type="common">Water flea</name>
    <dbReference type="NCBI Taxonomy" id="6669"/>
    <lineage>
        <taxon>Eukaryota</taxon>
        <taxon>Metazoa</taxon>
        <taxon>Ecdysozoa</taxon>
        <taxon>Arthropoda</taxon>
        <taxon>Crustacea</taxon>
        <taxon>Branchiopoda</taxon>
        <taxon>Diplostraca</taxon>
        <taxon>Cladocera</taxon>
        <taxon>Anomopoda</taxon>
        <taxon>Daphniidae</taxon>
        <taxon>Daphnia</taxon>
    </lineage>
</organism>
<dbReference type="SMART" id="SM01333">
    <property type="entry name" value="Tet_JBP"/>
    <property type="match status" value="1"/>
</dbReference>
<dbReference type="EC" id="1.14.11.80" evidence="11"/>
<keyword evidence="6 11" id="KW-0223">Dioxygenase</keyword>
<keyword evidence="4 11" id="KW-0479">Metal-binding</keyword>
<evidence type="ECO:0000256" key="6">
    <source>
        <dbReference type="ARBA" id="ARBA00022964"/>
    </source>
</evidence>
<dbReference type="GO" id="GO:0040029">
    <property type="term" value="P:epigenetic regulation of gene expression"/>
    <property type="evidence" value="ECO:0007669"/>
    <property type="project" value="InterPro"/>
</dbReference>
<comment type="catalytic activity">
    <reaction evidence="11">
        <text>a 5-methyl-2'-deoxycytidine in DNA + 2-oxoglutarate + O2 = a 5-hydroxymethyl-2'-deoxycytidine in DNA + succinate + CO2</text>
        <dbReference type="Rhea" id="RHEA:52636"/>
        <dbReference type="Rhea" id="RHEA-COMP:11370"/>
        <dbReference type="Rhea" id="RHEA-COMP:13315"/>
        <dbReference type="ChEBI" id="CHEBI:15379"/>
        <dbReference type="ChEBI" id="CHEBI:16526"/>
        <dbReference type="ChEBI" id="CHEBI:16810"/>
        <dbReference type="ChEBI" id="CHEBI:30031"/>
        <dbReference type="ChEBI" id="CHEBI:85454"/>
        <dbReference type="ChEBI" id="CHEBI:136731"/>
        <dbReference type="EC" id="1.14.11.80"/>
    </reaction>
</comment>